<name>G2YEP8_BOTF4</name>
<evidence type="ECO:0000313" key="2">
    <source>
        <dbReference type="Proteomes" id="UP000008177"/>
    </source>
</evidence>
<dbReference type="Proteomes" id="UP000008177">
    <property type="component" value="Unplaced contigs"/>
</dbReference>
<gene>
    <name evidence="1" type="ORF">BofuT4_uP092050.1</name>
</gene>
<reference evidence="2" key="1">
    <citation type="journal article" date="2011" name="PLoS Genet.">
        <title>Genomic analysis of the necrotrophic fungal pathogens Sclerotinia sclerotiorum and Botrytis cinerea.</title>
        <authorList>
            <person name="Amselem J."/>
            <person name="Cuomo C.A."/>
            <person name="van Kan J.A."/>
            <person name="Viaud M."/>
            <person name="Benito E.P."/>
            <person name="Couloux A."/>
            <person name="Coutinho P.M."/>
            <person name="de Vries R.P."/>
            <person name="Dyer P.S."/>
            <person name="Fillinger S."/>
            <person name="Fournier E."/>
            <person name="Gout L."/>
            <person name="Hahn M."/>
            <person name="Kohn L."/>
            <person name="Lapalu N."/>
            <person name="Plummer K.M."/>
            <person name="Pradier J.M."/>
            <person name="Quevillon E."/>
            <person name="Sharon A."/>
            <person name="Simon A."/>
            <person name="ten Have A."/>
            <person name="Tudzynski B."/>
            <person name="Tudzynski P."/>
            <person name="Wincker P."/>
            <person name="Andrew M."/>
            <person name="Anthouard V."/>
            <person name="Beever R.E."/>
            <person name="Beffa R."/>
            <person name="Benoit I."/>
            <person name="Bouzid O."/>
            <person name="Brault B."/>
            <person name="Chen Z."/>
            <person name="Choquer M."/>
            <person name="Collemare J."/>
            <person name="Cotton P."/>
            <person name="Danchin E.G."/>
            <person name="Da Silva C."/>
            <person name="Gautier A."/>
            <person name="Giraud C."/>
            <person name="Giraud T."/>
            <person name="Gonzalez C."/>
            <person name="Grossetete S."/>
            <person name="Guldener U."/>
            <person name="Henrissat B."/>
            <person name="Howlett B.J."/>
            <person name="Kodira C."/>
            <person name="Kretschmer M."/>
            <person name="Lappartient A."/>
            <person name="Leroch M."/>
            <person name="Levis C."/>
            <person name="Mauceli E."/>
            <person name="Neuveglise C."/>
            <person name="Oeser B."/>
            <person name="Pearson M."/>
            <person name="Poulain J."/>
            <person name="Poussereau N."/>
            <person name="Quesneville H."/>
            <person name="Rascle C."/>
            <person name="Schumacher J."/>
            <person name="Segurens B."/>
            <person name="Sexton A."/>
            <person name="Silva E."/>
            <person name="Sirven C."/>
            <person name="Soanes D.M."/>
            <person name="Talbot N.J."/>
            <person name="Templeton M."/>
            <person name="Yandava C."/>
            <person name="Yarden O."/>
            <person name="Zeng Q."/>
            <person name="Rollins J.A."/>
            <person name="Lebrun M.H."/>
            <person name="Dickman M."/>
        </authorList>
    </citation>
    <scope>NUCLEOTIDE SEQUENCE [LARGE SCALE GENOMIC DNA]</scope>
    <source>
        <strain evidence="2">T4</strain>
    </source>
</reference>
<accession>G2YEP8</accession>
<dbReference type="InParanoid" id="G2YEP8"/>
<evidence type="ECO:0000313" key="1">
    <source>
        <dbReference type="EMBL" id="CCD50246.1"/>
    </source>
</evidence>
<dbReference type="EMBL" id="FQ790324">
    <property type="protein sequence ID" value="CCD50246.1"/>
    <property type="molecule type" value="Genomic_DNA"/>
</dbReference>
<dbReference type="AlphaFoldDB" id="G2YEP8"/>
<dbReference type="HOGENOM" id="CLU_2903942_0_0_1"/>
<sequence>MHVGRLCSAMVILPRWFSVGQMTLVEWLPIGKNLTLAGTFIASAVGLKIIFDRELQLLECDR</sequence>
<organism evidence="1 2">
    <name type="scientific">Botryotinia fuckeliana (strain T4)</name>
    <name type="common">Noble rot fungus</name>
    <name type="synonym">Botrytis cinerea</name>
    <dbReference type="NCBI Taxonomy" id="999810"/>
    <lineage>
        <taxon>Eukaryota</taxon>
        <taxon>Fungi</taxon>
        <taxon>Dikarya</taxon>
        <taxon>Ascomycota</taxon>
        <taxon>Pezizomycotina</taxon>
        <taxon>Leotiomycetes</taxon>
        <taxon>Helotiales</taxon>
        <taxon>Sclerotiniaceae</taxon>
        <taxon>Botrytis</taxon>
    </lineage>
</organism>
<protein>
    <submittedName>
        <fullName evidence="1">Uncharacterized protein</fullName>
    </submittedName>
</protein>
<proteinExistence type="predicted"/>